<dbReference type="EMBL" id="FNKQ01000003">
    <property type="protein sequence ID" value="SDQ75566.1"/>
    <property type="molecule type" value="Genomic_DNA"/>
</dbReference>
<evidence type="ECO:0000313" key="1">
    <source>
        <dbReference type="EMBL" id="RDI71324.1"/>
    </source>
</evidence>
<dbReference type="InterPro" id="IPR038695">
    <property type="entry name" value="Saro_0823-like_sf"/>
</dbReference>
<name>A0A1H1DI75_9EURY</name>
<dbReference type="OrthoDB" id="64208at2157"/>
<proteinExistence type="predicted"/>
<dbReference type="Gene3D" id="2.60.120.1140">
    <property type="entry name" value="Protein of unknown function DUF192"/>
    <property type="match status" value="1"/>
</dbReference>
<reference evidence="3" key="1">
    <citation type="submission" date="2016-10" db="EMBL/GenBank/DDBJ databases">
        <authorList>
            <person name="Varghese N."/>
            <person name="Submissions S."/>
        </authorList>
    </citation>
    <scope>NUCLEOTIDE SEQUENCE [LARGE SCALE GENOMIC DNA]</scope>
    <source>
        <strain evidence="3">CGMCC 1.12397</strain>
    </source>
</reference>
<dbReference type="InterPro" id="IPR003795">
    <property type="entry name" value="DUF192"/>
</dbReference>
<dbReference type="Proteomes" id="UP000255421">
    <property type="component" value="Unassembled WGS sequence"/>
</dbReference>
<sequence>MQVEHLRDGNRRTLATDVEVADSFLTKARGLMFRRDVPDDYALVFPFDDTDRRSLHMVFVPFPIDALWLCGGEVKKKKRLSAWTGIGFGVADTIVELPAGAADDVDVGDTVRIE</sequence>
<dbReference type="EMBL" id="QQST01000001">
    <property type="protein sequence ID" value="RDI71324.1"/>
    <property type="molecule type" value="Genomic_DNA"/>
</dbReference>
<dbReference type="Proteomes" id="UP000199289">
    <property type="component" value="Unassembled WGS sequence"/>
</dbReference>
<accession>A0A1H1DI75</accession>
<dbReference type="RefSeq" id="WP_092537662.1">
    <property type="nucleotide sequence ID" value="NZ_FNKQ01000003.1"/>
</dbReference>
<organism evidence="2 3">
    <name type="scientific">Halopelagius longus</name>
    <dbReference type="NCBI Taxonomy" id="1236180"/>
    <lineage>
        <taxon>Archaea</taxon>
        <taxon>Methanobacteriati</taxon>
        <taxon>Methanobacteriota</taxon>
        <taxon>Stenosarchaea group</taxon>
        <taxon>Halobacteria</taxon>
        <taxon>Halobacteriales</taxon>
        <taxon>Haloferacaceae</taxon>
    </lineage>
</organism>
<dbReference type="AlphaFoldDB" id="A0A1H1DI75"/>
<reference evidence="2" key="2">
    <citation type="submission" date="2016-10" db="EMBL/GenBank/DDBJ databases">
        <authorList>
            <person name="de Groot N.N."/>
        </authorList>
    </citation>
    <scope>NUCLEOTIDE SEQUENCE [LARGE SCALE GENOMIC DNA]</scope>
    <source>
        <strain evidence="2">CGMCC 1.12397</strain>
    </source>
</reference>
<reference evidence="1 4" key="3">
    <citation type="submission" date="2018-07" db="EMBL/GenBank/DDBJ databases">
        <title>Genome sequence of extremly halophilic archaeon Halopelagius longus strain BC12-B1.</title>
        <authorList>
            <person name="Zhang X."/>
        </authorList>
    </citation>
    <scope>NUCLEOTIDE SEQUENCE [LARGE SCALE GENOMIC DNA]</scope>
    <source>
        <strain evidence="1 4">BC12-B1</strain>
    </source>
</reference>
<dbReference type="PANTHER" id="PTHR37953">
    <property type="entry name" value="UPF0127 PROTEIN MJ1496"/>
    <property type="match status" value="1"/>
</dbReference>
<gene>
    <name evidence="1" type="ORF">DWB78_06020</name>
    <name evidence="2" type="ORF">SAMN05216278_2402</name>
</gene>
<dbReference type="Pfam" id="PF02643">
    <property type="entry name" value="DUF192"/>
    <property type="match status" value="1"/>
</dbReference>
<dbReference type="PANTHER" id="PTHR37953:SF1">
    <property type="entry name" value="UPF0127 PROTEIN MJ1496"/>
    <property type="match status" value="1"/>
</dbReference>
<protein>
    <submittedName>
        <fullName evidence="1">DUF192 domain-containing protein</fullName>
    </submittedName>
</protein>
<evidence type="ECO:0000313" key="2">
    <source>
        <dbReference type="EMBL" id="SDQ75566.1"/>
    </source>
</evidence>
<evidence type="ECO:0000313" key="4">
    <source>
        <dbReference type="Proteomes" id="UP000255421"/>
    </source>
</evidence>
<evidence type="ECO:0000313" key="3">
    <source>
        <dbReference type="Proteomes" id="UP000199289"/>
    </source>
</evidence>
<keyword evidence="4" id="KW-1185">Reference proteome</keyword>